<dbReference type="InterPro" id="IPR000871">
    <property type="entry name" value="Beta-lactam_class-A"/>
</dbReference>
<comment type="caution">
    <text evidence="3">The sequence shown here is derived from an EMBL/GenBank/DDBJ whole genome shotgun (WGS) entry which is preliminary data.</text>
</comment>
<reference evidence="3 4" key="1">
    <citation type="submission" date="2019-03" db="EMBL/GenBank/DDBJ databases">
        <title>Draft genome sequences of novel Actinobacteria.</title>
        <authorList>
            <person name="Sahin N."/>
            <person name="Ay H."/>
            <person name="Saygin H."/>
        </authorList>
    </citation>
    <scope>NUCLEOTIDE SEQUENCE [LARGE SCALE GENOMIC DNA]</scope>
    <source>
        <strain evidence="3 4">KC712</strain>
    </source>
</reference>
<dbReference type="AlphaFoldDB" id="A0A4R4WB81"/>
<dbReference type="OrthoDB" id="108135at2"/>
<organism evidence="3 4">
    <name type="scientific">Nonomuraea diastatica</name>
    <dbReference type="NCBI Taxonomy" id="1848329"/>
    <lineage>
        <taxon>Bacteria</taxon>
        <taxon>Bacillati</taxon>
        <taxon>Actinomycetota</taxon>
        <taxon>Actinomycetes</taxon>
        <taxon>Streptosporangiales</taxon>
        <taxon>Streptosporangiaceae</taxon>
        <taxon>Nonomuraea</taxon>
    </lineage>
</organism>
<dbReference type="Proteomes" id="UP000294543">
    <property type="component" value="Unassembled WGS sequence"/>
</dbReference>
<dbReference type="InterPro" id="IPR040846">
    <property type="entry name" value="ORF_12_N"/>
</dbReference>
<name>A0A4R4WB81_9ACTN</name>
<evidence type="ECO:0000313" key="4">
    <source>
        <dbReference type="Proteomes" id="UP000294543"/>
    </source>
</evidence>
<dbReference type="PANTHER" id="PTHR35333:SF5">
    <property type="entry name" value="CONSERVED LIPOPROTEIN LPQF-RELATED"/>
    <property type="match status" value="1"/>
</dbReference>
<sequence length="496" mass="52872">MRLAAYFLRTASPARTVARLVAPAPALRFAGGHAKSSRRSFSMHTPSKSARALAAATVAATVAATMTACVSQAVPAQATAAPISASATSAPEIPATPAGKQLGWLIDASSRAPIPEDELKKHFSASFLKGVPADQINQVLTGFKDMRLTKIVQSRETALVALVQAAGTAYEVVLSVDGAGLIGGLQFRPPAPKSWSELDKRLRKAATQTGFLAAEVKKNGDCRPLHTVAGDKVRPLGSMVKLYVLGAVAQRIKSGAFGWDTEITITPELKSLPSGQLQDRPDGSKVTVLEAAKLMISISDNTATDLLIHQVGRKTVERTIRAWGNPDKRNAPLLTTRELFVLKGADYPRHAKRYLSLSTAKKRDYLEKVVAKVPLDTIAAWDKPRELDTIEYFGSPSDICQAYARLAKMPDKHVNEAMSINDAGLGLPAKQWPTVWYKGGSEPGVHDQSFLARTSGGKTYVVTAMAVNPKAVLDDGALGLELTALARGAFTLSSSS</sequence>
<dbReference type="GO" id="GO:0046677">
    <property type="term" value="P:response to antibiotic"/>
    <property type="evidence" value="ECO:0007669"/>
    <property type="project" value="InterPro"/>
</dbReference>
<keyword evidence="4" id="KW-1185">Reference proteome</keyword>
<feature type="domain" description="Beta-lactamase class A catalytic" evidence="1">
    <location>
        <begin position="228"/>
        <end position="332"/>
    </location>
</feature>
<dbReference type="Gene3D" id="3.40.710.10">
    <property type="entry name" value="DD-peptidase/beta-lactamase superfamily"/>
    <property type="match status" value="1"/>
</dbReference>
<proteinExistence type="predicted"/>
<evidence type="ECO:0000259" key="2">
    <source>
        <dbReference type="Pfam" id="PF18042"/>
    </source>
</evidence>
<protein>
    <submittedName>
        <fullName evidence="3">Uncharacterized protein</fullName>
    </submittedName>
</protein>
<gene>
    <name evidence="3" type="ORF">E1294_34550</name>
</gene>
<dbReference type="Gene3D" id="3.10.450.280">
    <property type="match status" value="1"/>
</dbReference>
<evidence type="ECO:0000313" key="3">
    <source>
        <dbReference type="EMBL" id="TDD15391.1"/>
    </source>
</evidence>
<dbReference type="GO" id="GO:0008800">
    <property type="term" value="F:beta-lactamase activity"/>
    <property type="evidence" value="ECO:0007669"/>
    <property type="project" value="InterPro"/>
</dbReference>
<feature type="domain" description="ORF 12 gene product N-terminal" evidence="2">
    <location>
        <begin position="93"/>
        <end position="182"/>
    </location>
</feature>
<dbReference type="SUPFAM" id="SSF56601">
    <property type="entry name" value="beta-lactamase/transpeptidase-like"/>
    <property type="match status" value="1"/>
</dbReference>
<dbReference type="Pfam" id="PF18042">
    <property type="entry name" value="ORF_12_N"/>
    <property type="match status" value="1"/>
</dbReference>
<evidence type="ECO:0000259" key="1">
    <source>
        <dbReference type="Pfam" id="PF13354"/>
    </source>
</evidence>
<dbReference type="Pfam" id="PF13354">
    <property type="entry name" value="Beta-lactamase2"/>
    <property type="match status" value="1"/>
</dbReference>
<dbReference type="EMBL" id="SMKP01000126">
    <property type="protein sequence ID" value="TDD15391.1"/>
    <property type="molecule type" value="Genomic_DNA"/>
</dbReference>
<dbReference type="InterPro" id="IPR045155">
    <property type="entry name" value="Beta-lactam_cat"/>
</dbReference>
<dbReference type="GO" id="GO:0030655">
    <property type="term" value="P:beta-lactam antibiotic catabolic process"/>
    <property type="evidence" value="ECO:0007669"/>
    <property type="project" value="InterPro"/>
</dbReference>
<accession>A0A4R4WB81</accession>
<dbReference type="InterPro" id="IPR012338">
    <property type="entry name" value="Beta-lactam/transpept-like"/>
</dbReference>
<dbReference type="PANTHER" id="PTHR35333">
    <property type="entry name" value="BETA-LACTAMASE"/>
    <property type="match status" value="1"/>
</dbReference>